<dbReference type="PANTHER" id="PTHR23508:SF10">
    <property type="entry name" value="CARBOXYLIC ACID TRANSPORTER PROTEIN HOMOLOG"/>
    <property type="match status" value="1"/>
</dbReference>
<dbReference type="GO" id="GO:0005886">
    <property type="term" value="C:plasma membrane"/>
    <property type="evidence" value="ECO:0007669"/>
    <property type="project" value="UniProtKB-SubCell"/>
</dbReference>
<organism evidence="7 8">
    <name type="scientific">Amycolatopsis carbonis</name>
    <dbReference type="NCBI Taxonomy" id="715471"/>
    <lineage>
        <taxon>Bacteria</taxon>
        <taxon>Bacillati</taxon>
        <taxon>Actinomycetota</taxon>
        <taxon>Actinomycetes</taxon>
        <taxon>Pseudonocardiales</taxon>
        <taxon>Pseudonocardiaceae</taxon>
        <taxon>Amycolatopsis</taxon>
    </lineage>
</organism>
<reference evidence="7 8" key="1">
    <citation type="submission" date="2023-06" db="EMBL/GenBank/DDBJ databases">
        <authorList>
            <person name="Oyuntsetseg B."/>
            <person name="Kim S.B."/>
        </authorList>
    </citation>
    <scope>NUCLEOTIDE SEQUENCE [LARGE SCALE GENOMIC DNA]</scope>
    <source>
        <strain evidence="7 8">2-15</strain>
    </source>
</reference>
<feature type="transmembrane region" description="Helical" evidence="5">
    <location>
        <begin position="415"/>
        <end position="434"/>
    </location>
</feature>
<feature type="transmembrane region" description="Helical" evidence="5">
    <location>
        <begin position="256"/>
        <end position="280"/>
    </location>
</feature>
<feature type="transmembrane region" description="Helical" evidence="5">
    <location>
        <begin position="61"/>
        <end position="82"/>
    </location>
</feature>
<feature type="transmembrane region" description="Helical" evidence="5">
    <location>
        <begin position="152"/>
        <end position="177"/>
    </location>
</feature>
<keyword evidence="8" id="KW-1185">Reference proteome</keyword>
<dbReference type="AlphaFoldDB" id="A0A9Y2MW46"/>
<feature type="transmembrane region" description="Helical" evidence="5">
    <location>
        <begin position="292"/>
        <end position="313"/>
    </location>
</feature>
<evidence type="ECO:0000313" key="8">
    <source>
        <dbReference type="Proteomes" id="UP001236014"/>
    </source>
</evidence>
<evidence type="ECO:0000259" key="6">
    <source>
        <dbReference type="PROSITE" id="PS50850"/>
    </source>
</evidence>
<dbReference type="Proteomes" id="UP001236014">
    <property type="component" value="Chromosome"/>
</dbReference>
<evidence type="ECO:0000256" key="5">
    <source>
        <dbReference type="SAM" id="Phobius"/>
    </source>
</evidence>
<dbReference type="KEGG" id="acab:QRX50_39390"/>
<name>A0A9Y2MW46_9PSEU</name>
<feature type="transmembrane region" description="Helical" evidence="5">
    <location>
        <begin position="21"/>
        <end position="41"/>
    </location>
</feature>
<comment type="subcellular location">
    <subcellularLocation>
        <location evidence="1">Cell membrane</location>
        <topology evidence="1">Multi-pass membrane protein</topology>
    </subcellularLocation>
</comment>
<evidence type="ECO:0000256" key="2">
    <source>
        <dbReference type="ARBA" id="ARBA00022692"/>
    </source>
</evidence>
<feature type="transmembrane region" description="Helical" evidence="5">
    <location>
        <begin position="119"/>
        <end position="140"/>
    </location>
</feature>
<dbReference type="GO" id="GO:0046943">
    <property type="term" value="F:carboxylic acid transmembrane transporter activity"/>
    <property type="evidence" value="ECO:0007669"/>
    <property type="project" value="TreeGrafter"/>
</dbReference>
<dbReference type="InterPro" id="IPR011701">
    <property type="entry name" value="MFS"/>
</dbReference>
<feature type="transmembrane region" description="Helical" evidence="5">
    <location>
        <begin position="183"/>
        <end position="202"/>
    </location>
</feature>
<dbReference type="PROSITE" id="PS00217">
    <property type="entry name" value="SUGAR_TRANSPORT_2"/>
    <property type="match status" value="1"/>
</dbReference>
<feature type="transmembrane region" description="Helical" evidence="5">
    <location>
        <begin position="349"/>
        <end position="375"/>
    </location>
</feature>
<keyword evidence="2 5" id="KW-0812">Transmembrane</keyword>
<dbReference type="SUPFAM" id="SSF103473">
    <property type="entry name" value="MFS general substrate transporter"/>
    <property type="match status" value="1"/>
</dbReference>
<dbReference type="InterPro" id="IPR036259">
    <property type="entry name" value="MFS_trans_sf"/>
</dbReference>
<dbReference type="RefSeq" id="WP_285968153.1">
    <property type="nucleotide sequence ID" value="NZ_CP127294.1"/>
</dbReference>
<accession>A0A9Y2MW46</accession>
<keyword evidence="4 5" id="KW-0472">Membrane</keyword>
<proteinExistence type="predicted"/>
<dbReference type="PANTHER" id="PTHR23508">
    <property type="entry name" value="CARBOXYLIC ACID TRANSPORTER PROTEIN HOMOLOG"/>
    <property type="match status" value="1"/>
</dbReference>
<evidence type="ECO:0000256" key="1">
    <source>
        <dbReference type="ARBA" id="ARBA00004651"/>
    </source>
</evidence>
<feature type="transmembrane region" description="Helical" evidence="5">
    <location>
        <begin position="387"/>
        <end position="409"/>
    </location>
</feature>
<dbReference type="InterPro" id="IPR005829">
    <property type="entry name" value="Sugar_transporter_CS"/>
</dbReference>
<evidence type="ECO:0000256" key="4">
    <source>
        <dbReference type="ARBA" id="ARBA00023136"/>
    </source>
</evidence>
<dbReference type="EMBL" id="CP127294">
    <property type="protein sequence ID" value="WIX77412.1"/>
    <property type="molecule type" value="Genomic_DNA"/>
</dbReference>
<evidence type="ECO:0000313" key="7">
    <source>
        <dbReference type="EMBL" id="WIX77412.1"/>
    </source>
</evidence>
<dbReference type="Pfam" id="PF07690">
    <property type="entry name" value="MFS_1"/>
    <property type="match status" value="1"/>
</dbReference>
<feature type="transmembrane region" description="Helical" evidence="5">
    <location>
        <begin position="320"/>
        <end position="343"/>
    </location>
</feature>
<dbReference type="PROSITE" id="PS50850">
    <property type="entry name" value="MFS"/>
    <property type="match status" value="1"/>
</dbReference>
<protein>
    <submittedName>
        <fullName evidence="7">MFS transporter</fullName>
    </submittedName>
</protein>
<dbReference type="Gene3D" id="1.20.1250.20">
    <property type="entry name" value="MFS general substrate transporter like domains"/>
    <property type="match status" value="1"/>
</dbReference>
<feature type="domain" description="Major facilitator superfamily (MFS) profile" evidence="6">
    <location>
        <begin position="28"/>
        <end position="439"/>
    </location>
</feature>
<gene>
    <name evidence="7" type="ORF">QRX50_39390</name>
</gene>
<feature type="transmembrane region" description="Helical" evidence="5">
    <location>
        <begin position="94"/>
        <end position="113"/>
    </location>
</feature>
<dbReference type="InterPro" id="IPR020846">
    <property type="entry name" value="MFS_dom"/>
</dbReference>
<evidence type="ECO:0000256" key="3">
    <source>
        <dbReference type="ARBA" id="ARBA00022989"/>
    </source>
</evidence>
<sequence length="456" mass="47261">MSAGVPPAAVRLETLIGDRRVGRFHVLLLALTGSVMFLDGLDTQAISFVAPVVAKEWHLPVAALGPLFSASIVGLMVGYLLLAPLAARIEHRRLIALSVALFGVFTLLCVFATDETQLIVFRFFTGVGLGGAIPSAVALASEFAPARRRSTFVMFSYCWLALGFVAASLLSGVLIPAWGWRSIFLIGGVLPLAVSVVLAVWLPRSPVHLLQRGEHAELHATLRRLVPDLSPHTTFVRDEPAAAKATRRDVLGRHRLAATLLLWLAFALNLGVFYAVLSWLPTVLLRLGHPTSTAVTATALVTVGGIAAALVIGPAMDKRGAFVTLGTVYLIGSALIAVLGFALTGSSGLLLAAAFLAGTCVTGGQMSVIALAAVLYPPRVRSTGVGWALGIGRAGGIVGPLLVGAALGAGAGARVVFLVMAAVFLLASGTVAVLSRVSRPAEVPVPQADPRPATAG</sequence>
<keyword evidence="3 5" id="KW-1133">Transmembrane helix</keyword>